<evidence type="ECO:0000313" key="3">
    <source>
        <dbReference type="EMBL" id="KAF9506262.1"/>
    </source>
</evidence>
<dbReference type="AlphaFoldDB" id="A0A9P6AI20"/>
<evidence type="ECO:0008006" key="5">
    <source>
        <dbReference type="Google" id="ProtNLM"/>
    </source>
</evidence>
<dbReference type="OrthoDB" id="360540at2759"/>
<evidence type="ECO:0000256" key="1">
    <source>
        <dbReference type="ARBA" id="ARBA00011047"/>
    </source>
</evidence>
<dbReference type="Pfam" id="PF07065">
    <property type="entry name" value="D123"/>
    <property type="match status" value="1"/>
</dbReference>
<comment type="caution">
    <text evidence="3">The sequence shown here is derived from an EMBL/GenBank/DDBJ whole genome shotgun (WGS) entry which is preliminary data.</text>
</comment>
<feature type="region of interest" description="Disordered" evidence="2">
    <location>
        <begin position="67"/>
        <end position="101"/>
    </location>
</feature>
<proteinExistence type="inferred from homology"/>
<name>A0A9P6AI20_9AGAM</name>
<keyword evidence="4" id="KW-1185">Reference proteome</keyword>
<protein>
    <recommendedName>
        <fullName evidence="5">Cell division cycle protein 123</fullName>
    </recommendedName>
</protein>
<dbReference type="EMBL" id="MU129118">
    <property type="protein sequence ID" value="KAF9506262.1"/>
    <property type="molecule type" value="Genomic_DNA"/>
</dbReference>
<comment type="similarity">
    <text evidence="1">Belongs to the CDC123 family.</text>
</comment>
<evidence type="ECO:0000256" key="2">
    <source>
        <dbReference type="SAM" id="MobiDB-lite"/>
    </source>
</evidence>
<dbReference type="PANTHER" id="PTHR15323">
    <property type="entry name" value="D123 PROTEIN"/>
    <property type="match status" value="1"/>
</dbReference>
<dbReference type="GO" id="GO:0005737">
    <property type="term" value="C:cytoplasm"/>
    <property type="evidence" value="ECO:0007669"/>
    <property type="project" value="TreeGrafter"/>
</dbReference>
<accession>A0A9P6AI20</accession>
<reference evidence="3" key="1">
    <citation type="journal article" date="2020" name="Nat. Commun.">
        <title>Large-scale genome sequencing of mycorrhizal fungi provides insights into the early evolution of symbiotic traits.</title>
        <authorList>
            <person name="Miyauchi S."/>
            <person name="Kiss E."/>
            <person name="Kuo A."/>
            <person name="Drula E."/>
            <person name="Kohler A."/>
            <person name="Sanchez-Garcia M."/>
            <person name="Morin E."/>
            <person name="Andreopoulos B."/>
            <person name="Barry K.W."/>
            <person name="Bonito G."/>
            <person name="Buee M."/>
            <person name="Carver A."/>
            <person name="Chen C."/>
            <person name="Cichocki N."/>
            <person name="Clum A."/>
            <person name="Culley D."/>
            <person name="Crous P.W."/>
            <person name="Fauchery L."/>
            <person name="Girlanda M."/>
            <person name="Hayes R.D."/>
            <person name="Keri Z."/>
            <person name="LaButti K."/>
            <person name="Lipzen A."/>
            <person name="Lombard V."/>
            <person name="Magnuson J."/>
            <person name="Maillard F."/>
            <person name="Murat C."/>
            <person name="Nolan M."/>
            <person name="Ohm R.A."/>
            <person name="Pangilinan J."/>
            <person name="Pereira M.F."/>
            <person name="Perotto S."/>
            <person name="Peter M."/>
            <person name="Pfister S."/>
            <person name="Riley R."/>
            <person name="Sitrit Y."/>
            <person name="Stielow J.B."/>
            <person name="Szollosi G."/>
            <person name="Zifcakova L."/>
            <person name="Stursova M."/>
            <person name="Spatafora J.W."/>
            <person name="Tedersoo L."/>
            <person name="Vaario L.M."/>
            <person name="Yamada A."/>
            <person name="Yan M."/>
            <person name="Wang P."/>
            <person name="Xu J."/>
            <person name="Bruns T."/>
            <person name="Baldrian P."/>
            <person name="Vilgalys R."/>
            <person name="Dunand C."/>
            <person name="Henrissat B."/>
            <person name="Grigoriev I.V."/>
            <person name="Hibbett D."/>
            <person name="Nagy L.G."/>
            <person name="Martin F.M."/>
        </authorList>
    </citation>
    <scope>NUCLEOTIDE SEQUENCE</scope>
    <source>
        <strain evidence="3">UP504</strain>
    </source>
</reference>
<gene>
    <name evidence="3" type="ORF">BS47DRAFT_1374151</name>
</gene>
<organism evidence="3 4">
    <name type="scientific">Hydnum rufescens UP504</name>
    <dbReference type="NCBI Taxonomy" id="1448309"/>
    <lineage>
        <taxon>Eukaryota</taxon>
        <taxon>Fungi</taxon>
        <taxon>Dikarya</taxon>
        <taxon>Basidiomycota</taxon>
        <taxon>Agaricomycotina</taxon>
        <taxon>Agaricomycetes</taxon>
        <taxon>Cantharellales</taxon>
        <taxon>Hydnaceae</taxon>
        <taxon>Hydnum</taxon>
    </lineage>
</organism>
<evidence type="ECO:0000313" key="4">
    <source>
        <dbReference type="Proteomes" id="UP000886523"/>
    </source>
</evidence>
<dbReference type="PANTHER" id="PTHR15323:SF6">
    <property type="entry name" value="CELL DIVISION CYCLE PROTEIN 123 HOMOLOG"/>
    <property type="match status" value="1"/>
</dbReference>
<dbReference type="InterPro" id="IPR009772">
    <property type="entry name" value="CDC123"/>
</dbReference>
<sequence>MDQDATSQKLQETILPVFPQLTPADVLACQCSSWYPTFDKITIKSKIIKPLPAEFLEYLEADTVSIPEGSEDAVPVTELSDEDSDSEKGDEDDDDPHSSSLRKYAFPALDAQIREAISTFGAVFPKLNWTSPQDASWILAPSSPLKCTSPADVYLFLKSSDFVVHDLSPDMVFEGCSLEDDRPHDAKPIGKPKYQVELVLKKWFAIDKSRELRCFVRDDTLIGACITQRDPNYYEFLNEPKTHESIPKAVLDFWEHKIRNTWLGGQSYAFDILLTRDLQRANLIDFNPYAPRTDPLLFTSTPPIPRCAPPEFRVITSRTHPRATRNAPQHSHNMVPREALELSAGQNILDFQGAWAEELARAMADDETTRAA</sequence>
<feature type="compositionally biased region" description="Acidic residues" evidence="2">
    <location>
        <begin position="79"/>
        <end position="95"/>
    </location>
</feature>
<dbReference type="Proteomes" id="UP000886523">
    <property type="component" value="Unassembled WGS sequence"/>
</dbReference>